<feature type="transmembrane region" description="Helical" evidence="2">
    <location>
        <begin position="2045"/>
        <end position="2066"/>
    </location>
</feature>
<dbReference type="PANTHER" id="PTHR15682">
    <property type="entry name" value="UNHEALTHY RIBOSOME BIOGENESIS PROTEIN 2 HOMOLOG"/>
    <property type="match status" value="1"/>
</dbReference>
<dbReference type="GO" id="GO:0042254">
    <property type="term" value="P:ribosome biogenesis"/>
    <property type="evidence" value="ECO:0007669"/>
    <property type="project" value="TreeGrafter"/>
</dbReference>
<dbReference type="GO" id="GO:0005730">
    <property type="term" value="C:nucleolus"/>
    <property type="evidence" value="ECO:0007669"/>
    <property type="project" value="TreeGrafter"/>
</dbReference>
<keyword evidence="2" id="KW-1133">Transmembrane helix</keyword>
<accession>A0AAP0G0H8</accession>
<dbReference type="EMBL" id="JBBWWQ010000015">
    <property type="protein sequence ID" value="KAK8929008.1"/>
    <property type="molecule type" value="Genomic_DNA"/>
</dbReference>
<evidence type="ECO:0000256" key="2">
    <source>
        <dbReference type="SAM" id="Phobius"/>
    </source>
</evidence>
<feature type="region of interest" description="Disordered" evidence="1">
    <location>
        <begin position="1619"/>
        <end position="1639"/>
    </location>
</feature>
<evidence type="ECO:0000256" key="1">
    <source>
        <dbReference type="SAM" id="MobiDB-lite"/>
    </source>
</evidence>
<evidence type="ECO:0000313" key="3">
    <source>
        <dbReference type="EMBL" id="KAK8929008.1"/>
    </source>
</evidence>
<comment type="caution">
    <text evidence="3">The sequence shown here is derived from an EMBL/GenBank/DDBJ whole genome shotgun (WGS) entry which is preliminary data.</text>
</comment>
<evidence type="ECO:0008006" key="5">
    <source>
        <dbReference type="Google" id="ProtNLM"/>
    </source>
</evidence>
<name>A0AAP0G0H8_9ASPA</name>
<keyword evidence="2" id="KW-0472">Membrane</keyword>
<dbReference type="Proteomes" id="UP001418222">
    <property type="component" value="Unassembled WGS sequence"/>
</dbReference>
<protein>
    <recommendedName>
        <fullName evidence="5">Nucleolar 27S pre-rRNA processing Urb2/Npa2 C-terminal domain-containing protein</fullName>
    </recommendedName>
</protein>
<evidence type="ECO:0000313" key="4">
    <source>
        <dbReference type="Proteomes" id="UP001418222"/>
    </source>
</evidence>
<sequence length="2077" mass="235874">MGFKKSAPSCAGDPKPSPLFPATRPPLLSATLPPLLIRPLFFPDASQAATFYRQRNPLPAGTRRIFPDASRHRLCCLPEPGASVAVEISEYHRPFSSHIFSVLCSALQPYKPYQRSFILHQTHSPVISGSVMANSDCARIRKFSFKRKRNPILSHELTPQQEEERDKESTKRRHTWENLDLILALQSKELPLERKLKEAFDFASLESCDSAGHLQSVSFTRALRYVCDWTQSILMYSERKRKDEEILNPCLDYRCWAIIKLCLEKSSPGTSPNLFRAVTPVLKKALLLLDSNSTLNGVESIPLFENVFKCLSFLLSSNSRAFYNVGVDLWISVAADVLDIISRVSSREERGSLMAKTLLDLSGLLLEHFATFLRFHPNPKNIFRVFVEGLLEQLFDLLVLLQLRTKEGYFEQFASMLKIVEDVMLNGLFHPAHICGFSSSITVGQEGGSRGVNESYHRHLFRKLEKVIQEKKVTALGGFGCLLRLFSRRAKGQQGSSLSFRGHQVLKKGNEVTGDALEAHIPLFEVFMQFIKPLLQECKRSGENELSRTTGASQHMLIELHCMLRSLNETLKSFIQEKVYVRTEDTPEGTHYCFLKEIYDAIYSISIKVLSFWSLELSQRKSDNEVKKMLPLIAREIVVGIGSFLEIEYRVFGDDLVIIWRMLLSFLAANLSITNSMPCTLLKNEIFTVGCRLINVYSELRQVSTPLFSLCKAMRFLINTSDSITDEYKIFCSSIQSSQLCLEAAKSLLASQELRYTIAKVVKSVPEGQVGGCIQQLNTDVADALKWIRRSSLPMGRKYWDVEDEQANDYMVDIDVQTEVLGRVLSELYATILESLSVTAMNSTSIGNSMKNLIKTIRPSLSCFLQIQSNHVNDFVISVTGRRLFNYSGFTELGNNLEVKAQSVCWIFLFFFRVYASSKSLYRQSISLMSPDLSHKASESLGDLFTSSCCMDWADTPEKMNEGYFYWITKSSISLPEVINIISKDFFSSSCAAYAPLSYMLQVMSIQRLNDLSRLIKAFEFFHEKAVLVNHMQLQDEIIRPKSIKKWKRLIAGPCKEASELTNFMMGYLSLLDSKGPVTDFDDDGKTNLVWEADWDYSLCSLDEKSLHVALWWLFCQNSDVWCAYSTKKHLNKFFSYLFLFSFPSLNNHKGVMDGKMKGFSYQSVTLYRISVEYLQDTISYEQMIQYTEVSLRFYHVLKKLLSPILLHTPSSNLDLNSSPNWVELLNILDKEPVMNNAAHGLGLHYDSSFPESSSVLPRMICLEHSNRQSSFSFSFELKACENLLNLFCNLPRFHCNTKSFSRYSNYIFNIERLLLSVLLNHHDESFLYDPFEILRLFVSCRRAMKFLVMGCAEKLEVRELKSLTVFFDCPSSVLWLFKSVYKVAGIPTSFFEGRDSGRVQDMIYSLVDHTSYVLFKISEAKTNVAFLFLLEDKFNKDQFPQTVDNLSDTDNSPRLSKPCNGWEHLELAVETLKEYAEKFLVTFTSCVDIVELDYCCKSLDWNEISSIISSFHAFLLGLAFSSDSMLKEMTLEDRKISGLMPFFVSKLSSHIIVFEDLVEACLNKLIFGSGHVAEHFLTIKDDPFATGCHDETTKACTPTDMPISSCSLAEQNSLKSVSVSTSGNGKSGNSSFRKKRSPASHIRKAINFFHIVNKVDLTKFKISYGSFLQCLLKDISPQVAFILRQLFITSATILRIKCSPSYSMHLKYRPHSCHPVLKSADIIFATSYTILQEFFELTGKPCEFSFAWLDGVLTFLDVIGSLFSFVDPDISKDVYTHLIDLHLKAMGRCISLQGKTAILSSQGIEFDANIVEEQNDTRWNYPRPLEHGKYCLEAFKSKLRMSIKKYIMIQSAVYLDIAIQVIERNLVGYHLCIGMDGGIVSTAAAGSIVCLELILECFSGNIQFIKKSIPSLAGAIINTVLHLQNPSIFYTEKSYHGESKVDTDAGAVILMCVDVLTKIAGRRSFHMDPCHVSQCFHIPMMCFVGFHKLKASRFDCNFSDLPCNEGKYPLAGRLLNFVDHHYAIVLYTSCCRLMCSSLKNQKRYGISVFLTLLSFVNQNSIILFFPARMASYWTRV</sequence>
<proteinExistence type="predicted"/>
<keyword evidence="4" id="KW-1185">Reference proteome</keyword>
<gene>
    <name evidence="3" type="ORF">KSP39_PZI017865</name>
</gene>
<dbReference type="PANTHER" id="PTHR15682:SF2">
    <property type="entry name" value="UNHEALTHY RIBOSOME BIOGENESIS PROTEIN 2 HOMOLOG"/>
    <property type="match status" value="1"/>
</dbReference>
<dbReference type="InterPro" id="IPR052609">
    <property type="entry name" value="Ribosome_Biogenesis_Reg"/>
</dbReference>
<reference evidence="3 4" key="1">
    <citation type="journal article" date="2022" name="Nat. Plants">
        <title>Genomes of leafy and leafless Platanthera orchids illuminate the evolution of mycoheterotrophy.</title>
        <authorList>
            <person name="Li M.H."/>
            <person name="Liu K.W."/>
            <person name="Li Z."/>
            <person name="Lu H.C."/>
            <person name="Ye Q.L."/>
            <person name="Zhang D."/>
            <person name="Wang J.Y."/>
            <person name="Li Y.F."/>
            <person name="Zhong Z.M."/>
            <person name="Liu X."/>
            <person name="Yu X."/>
            <person name="Liu D.K."/>
            <person name="Tu X.D."/>
            <person name="Liu B."/>
            <person name="Hao Y."/>
            <person name="Liao X.Y."/>
            <person name="Jiang Y.T."/>
            <person name="Sun W.H."/>
            <person name="Chen J."/>
            <person name="Chen Y.Q."/>
            <person name="Ai Y."/>
            <person name="Zhai J.W."/>
            <person name="Wu S.S."/>
            <person name="Zhou Z."/>
            <person name="Hsiao Y.Y."/>
            <person name="Wu W.L."/>
            <person name="Chen Y.Y."/>
            <person name="Lin Y.F."/>
            <person name="Hsu J.L."/>
            <person name="Li C.Y."/>
            <person name="Wang Z.W."/>
            <person name="Zhao X."/>
            <person name="Zhong W.Y."/>
            <person name="Ma X.K."/>
            <person name="Ma L."/>
            <person name="Huang J."/>
            <person name="Chen G.Z."/>
            <person name="Huang M.Z."/>
            <person name="Huang L."/>
            <person name="Peng D.H."/>
            <person name="Luo Y.B."/>
            <person name="Zou S.Q."/>
            <person name="Chen S.P."/>
            <person name="Lan S."/>
            <person name="Tsai W.C."/>
            <person name="Van de Peer Y."/>
            <person name="Liu Z.J."/>
        </authorList>
    </citation>
    <scope>NUCLEOTIDE SEQUENCE [LARGE SCALE GENOMIC DNA]</scope>
    <source>
        <strain evidence="3">Lor287</strain>
    </source>
</reference>
<feature type="compositionally biased region" description="Low complexity" evidence="1">
    <location>
        <begin position="1619"/>
        <end position="1632"/>
    </location>
</feature>
<keyword evidence="2" id="KW-0812">Transmembrane</keyword>
<organism evidence="3 4">
    <name type="scientific">Platanthera zijinensis</name>
    <dbReference type="NCBI Taxonomy" id="2320716"/>
    <lineage>
        <taxon>Eukaryota</taxon>
        <taxon>Viridiplantae</taxon>
        <taxon>Streptophyta</taxon>
        <taxon>Embryophyta</taxon>
        <taxon>Tracheophyta</taxon>
        <taxon>Spermatophyta</taxon>
        <taxon>Magnoliopsida</taxon>
        <taxon>Liliopsida</taxon>
        <taxon>Asparagales</taxon>
        <taxon>Orchidaceae</taxon>
        <taxon>Orchidoideae</taxon>
        <taxon>Orchideae</taxon>
        <taxon>Orchidinae</taxon>
        <taxon>Platanthera</taxon>
    </lineage>
</organism>